<dbReference type="Proteomes" id="UP000199502">
    <property type="component" value="Unassembled WGS sequence"/>
</dbReference>
<keyword evidence="8" id="KW-1185">Reference proteome</keyword>
<comment type="subcellular location">
    <subcellularLocation>
        <location evidence="1">Membrane</location>
        <topology evidence="1">Multi-pass membrane protein</topology>
    </subcellularLocation>
</comment>
<feature type="transmembrane region" description="Helical" evidence="5">
    <location>
        <begin position="134"/>
        <end position="155"/>
    </location>
</feature>
<evidence type="ECO:0000256" key="1">
    <source>
        <dbReference type="ARBA" id="ARBA00004141"/>
    </source>
</evidence>
<sequence length="197" mass="21212">MTTDMFKGLVRLTFRNPEEAAHLLLSQGWPMSARWMGLLLAVSVSGILAFVSAQLFPVPEDAEVPTFALSQQPLVLAGFQLAAIVIGAWLMAGVGRMFGGHGRFEDALLLAVWIEVILLIVQVVQIVLSLVLPGAAAIMGIIAIALFLWLTVQFVKALHGFSSGPKILLVMFATLLAMGFIMSFFAASFGLLPEMPQ</sequence>
<dbReference type="OrthoDB" id="7688451at2"/>
<accession>A0A1G5D4F3</accession>
<dbReference type="AlphaFoldDB" id="A0A1G5D4F3"/>
<reference evidence="7 8" key="1">
    <citation type="submission" date="2016-10" db="EMBL/GenBank/DDBJ databases">
        <authorList>
            <person name="de Groot N.N."/>
        </authorList>
    </citation>
    <scope>NUCLEOTIDE SEQUENCE [LARGE SCALE GENOMIC DNA]</scope>
    <source>
        <strain evidence="7 8">CGMCC 1.8925</strain>
    </source>
</reference>
<protein>
    <submittedName>
        <fullName evidence="7">Yip1 domain-containing protein</fullName>
    </submittedName>
</protein>
<keyword evidence="3 5" id="KW-1133">Transmembrane helix</keyword>
<evidence type="ECO:0000256" key="2">
    <source>
        <dbReference type="ARBA" id="ARBA00022692"/>
    </source>
</evidence>
<gene>
    <name evidence="7" type="ORF">SAMN05660710_00649</name>
</gene>
<evidence type="ECO:0000256" key="3">
    <source>
        <dbReference type="ARBA" id="ARBA00022989"/>
    </source>
</evidence>
<evidence type="ECO:0000313" key="8">
    <source>
        <dbReference type="Proteomes" id="UP000199502"/>
    </source>
</evidence>
<feature type="transmembrane region" description="Helical" evidence="5">
    <location>
        <begin position="107"/>
        <end position="128"/>
    </location>
</feature>
<proteinExistence type="predicted"/>
<feature type="transmembrane region" description="Helical" evidence="5">
    <location>
        <begin position="35"/>
        <end position="56"/>
    </location>
</feature>
<keyword evidence="2 5" id="KW-0812">Transmembrane</keyword>
<dbReference type="InterPro" id="IPR006977">
    <property type="entry name" value="Yip1_dom"/>
</dbReference>
<evidence type="ECO:0000259" key="6">
    <source>
        <dbReference type="Pfam" id="PF04893"/>
    </source>
</evidence>
<feature type="transmembrane region" description="Helical" evidence="5">
    <location>
        <begin position="76"/>
        <end position="95"/>
    </location>
</feature>
<dbReference type="RefSeq" id="WP_090740225.1">
    <property type="nucleotide sequence ID" value="NZ_FMVT01000002.1"/>
</dbReference>
<dbReference type="STRING" id="336292.SAMN05660710_00649"/>
<dbReference type="GO" id="GO:0016020">
    <property type="term" value="C:membrane"/>
    <property type="evidence" value="ECO:0007669"/>
    <property type="project" value="UniProtKB-SubCell"/>
</dbReference>
<dbReference type="EMBL" id="FMVT01000002">
    <property type="protein sequence ID" value="SCY09340.1"/>
    <property type="molecule type" value="Genomic_DNA"/>
</dbReference>
<feature type="transmembrane region" description="Helical" evidence="5">
    <location>
        <begin position="167"/>
        <end position="192"/>
    </location>
</feature>
<name>A0A1G5D4F3_9RHOB</name>
<organism evidence="7 8">
    <name type="scientific">Paracoccus tibetensis</name>
    <dbReference type="NCBI Taxonomy" id="336292"/>
    <lineage>
        <taxon>Bacteria</taxon>
        <taxon>Pseudomonadati</taxon>
        <taxon>Pseudomonadota</taxon>
        <taxon>Alphaproteobacteria</taxon>
        <taxon>Rhodobacterales</taxon>
        <taxon>Paracoccaceae</taxon>
        <taxon>Paracoccus</taxon>
    </lineage>
</organism>
<feature type="domain" description="Yip1" evidence="6">
    <location>
        <begin position="13"/>
        <end position="183"/>
    </location>
</feature>
<keyword evidence="4 5" id="KW-0472">Membrane</keyword>
<evidence type="ECO:0000256" key="5">
    <source>
        <dbReference type="SAM" id="Phobius"/>
    </source>
</evidence>
<evidence type="ECO:0000313" key="7">
    <source>
        <dbReference type="EMBL" id="SCY09340.1"/>
    </source>
</evidence>
<evidence type="ECO:0000256" key="4">
    <source>
        <dbReference type="ARBA" id="ARBA00023136"/>
    </source>
</evidence>
<dbReference type="Pfam" id="PF04893">
    <property type="entry name" value="Yip1"/>
    <property type="match status" value="1"/>
</dbReference>